<name>A0A5B9E612_9BACT</name>
<dbReference type="EMBL" id="CP042806">
    <property type="protein sequence ID" value="QEE27713.1"/>
    <property type="molecule type" value="Genomic_DNA"/>
</dbReference>
<dbReference type="AlphaFoldDB" id="A0A5B9E612"/>
<accession>A0A5B9E612</accession>
<evidence type="ECO:0000313" key="2">
    <source>
        <dbReference type="EMBL" id="QEE27713.1"/>
    </source>
</evidence>
<organism evidence="2 3">
    <name type="scientific">Terriglobus albidus</name>
    <dbReference type="NCBI Taxonomy" id="1592106"/>
    <lineage>
        <taxon>Bacteria</taxon>
        <taxon>Pseudomonadati</taxon>
        <taxon>Acidobacteriota</taxon>
        <taxon>Terriglobia</taxon>
        <taxon>Terriglobales</taxon>
        <taxon>Acidobacteriaceae</taxon>
        <taxon>Terriglobus</taxon>
    </lineage>
</organism>
<dbReference type="KEGG" id="talb:FTW19_06715"/>
<proteinExistence type="predicted"/>
<protein>
    <recommendedName>
        <fullName evidence="4">TonB C-terminal domain-containing protein</fullName>
    </recommendedName>
</protein>
<dbReference type="Proteomes" id="UP000321820">
    <property type="component" value="Chromosome"/>
</dbReference>
<reference evidence="2 3" key="1">
    <citation type="submission" date="2019-08" db="EMBL/GenBank/DDBJ databases">
        <title>Complete genome sequence of Terriglobus albidus strain ORNL.</title>
        <authorList>
            <person name="Podar M."/>
        </authorList>
    </citation>
    <scope>NUCLEOTIDE SEQUENCE [LARGE SCALE GENOMIC DNA]</scope>
    <source>
        <strain evidence="2 3">ORNL</strain>
    </source>
</reference>
<gene>
    <name evidence="2" type="ORF">FTW19_06715</name>
</gene>
<evidence type="ECO:0000313" key="3">
    <source>
        <dbReference type="Proteomes" id="UP000321820"/>
    </source>
</evidence>
<keyword evidence="3" id="KW-1185">Reference proteome</keyword>
<keyword evidence="1" id="KW-0732">Signal</keyword>
<dbReference type="RefSeq" id="WP_147646903.1">
    <property type="nucleotide sequence ID" value="NZ_CP042806.1"/>
</dbReference>
<feature type="signal peptide" evidence="1">
    <location>
        <begin position="1"/>
        <end position="18"/>
    </location>
</feature>
<evidence type="ECO:0000256" key="1">
    <source>
        <dbReference type="SAM" id="SignalP"/>
    </source>
</evidence>
<feature type="chain" id="PRO_5022669360" description="TonB C-terminal domain-containing protein" evidence="1">
    <location>
        <begin position="19"/>
        <end position="128"/>
    </location>
</feature>
<evidence type="ECO:0008006" key="4">
    <source>
        <dbReference type="Google" id="ProtNLM"/>
    </source>
</evidence>
<sequence>MRKLIAASLFVLPTLMHAQQSPVRAEAPKMMAAAAAVAPKVSTFTGIIAPKRITDIDRAVFVGLTSAQPVVAKFNVDAQGVPQNIVVEGTNEAAAAKVSDAVSKLRYQAGKLNGQSYEFPMVLKFDLR</sequence>